<dbReference type="Proteomes" id="UP000229128">
    <property type="component" value="Unassembled WGS sequence"/>
</dbReference>
<dbReference type="InterPro" id="IPR005706">
    <property type="entry name" value="Ribosomal_uS2_bac/mit/plastid"/>
</dbReference>
<comment type="similarity">
    <text evidence="1 5">Belongs to the universal ribosomal protein uS2 family.</text>
</comment>
<dbReference type="InterPro" id="IPR001865">
    <property type="entry name" value="Ribosomal_uS2"/>
</dbReference>
<dbReference type="Gene3D" id="1.10.287.610">
    <property type="entry name" value="Helix hairpin bin"/>
    <property type="match status" value="1"/>
</dbReference>
<dbReference type="Gene3D" id="3.40.50.10490">
    <property type="entry name" value="Glucose-6-phosphate isomerase like protein, domain 1"/>
    <property type="match status" value="1"/>
</dbReference>
<dbReference type="Pfam" id="PF00318">
    <property type="entry name" value="Ribosomal_S2"/>
    <property type="match status" value="1"/>
</dbReference>
<organism evidence="6 7">
    <name type="scientific">Candidatus Kuenenbacteria bacterium CG10_big_fil_rev_8_21_14_0_10_39_14</name>
    <dbReference type="NCBI Taxonomy" id="1974619"/>
    <lineage>
        <taxon>Bacteria</taxon>
        <taxon>Candidatus Kueneniibacteriota</taxon>
    </lineage>
</organism>
<accession>A0A2H0U5U0</accession>
<evidence type="ECO:0000256" key="4">
    <source>
        <dbReference type="ARBA" id="ARBA00035256"/>
    </source>
</evidence>
<dbReference type="HAMAP" id="MF_00291_B">
    <property type="entry name" value="Ribosomal_uS2_B"/>
    <property type="match status" value="1"/>
</dbReference>
<dbReference type="PROSITE" id="PS00962">
    <property type="entry name" value="RIBOSOMAL_S2_1"/>
    <property type="match status" value="1"/>
</dbReference>
<evidence type="ECO:0000313" key="6">
    <source>
        <dbReference type="EMBL" id="PIR80891.1"/>
    </source>
</evidence>
<reference evidence="7" key="1">
    <citation type="submission" date="2017-09" db="EMBL/GenBank/DDBJ databases">
        <title>Depth-based differentiation of microbial function through sediment-hosted aquifers and enrichment of novel symbionts in the deep terrestrial subsurface.</title>
        <authorList>
            <person name="Probst A.J."/>
            <person name="Ladd B."/>
            <person name="Jarett J.K."/>
            <person name="Geller-Mcgrath D.E."/>
            <person name="Sieber C.M.K."/>
            <person name="Emerson J.B."/>
            <person name="Anantharaman K."/>
            <person name="Thomas B.C."/>
            <person name="Malmstrom R."/>
            <person name="Stieglmeier M."/>
            <person name="Klingl A."/>
            <person name="Woyke T."/>
            <person name="Ryan C.M."/>
            <person name="Banfield J.F."/>
        </authorList>
    </citation>
    <scope>NUCLEOTIDE SEQUENCE [LARGE SCALE GENOMIC DNA]</scope>
</reference>
<proteinExistence type="inferred from homology"/>
<keyword evidence="3 5" id="KW-0687">Ribonucleoprotein</keyword>
<dbReference type="AlphaFoldDB" id="A0A2H0U5U0"/>
<evidence type="ECO:0000256" key="5">
    <source>
        <dbReference type="HAMAP-Rule" id="MF_00291"/>
    </source>
</evidence>
<evidence type="ECO:0000256" key="2">
    <source>
        <dbReference type="ARBA" id="ARBA00022980"/>
    </source>
</evidence>
<dbReference type="EMBL" id="PFBQ01000028">
    <property type="protein sequence ID" value="PIR80891.1"/>
    <property type="molecule type" value="Genomic_DNA"/>
</dbReference>
<dbReference type="NCBIfam" id="TIGR01011">
    <property type="entry name" value="rpsB_bact"/>
    <property type="match status" value="1"/>
</dbReference>
<dbReference type="PANTHER" id="PTHR12534:SF0">
    <property type="entry name" value="SMALL RIBOSOMAL SUBUNIT PROTEIN US2M"/>
    <property type="match status" value="1"/>
</dbReference>
<dbReference type="CDD" id="cd01425">
    <property type="entry name" value="RPS2"/>
    <property type="match status" value="1"/>
</dbReference>
<dbReference type="GO" id="GO:0015935">
    <property type="term" value="C:small ribosomal subunit"/>
    <property type="evidence" value="ECO:0007669"/>
    <property type="project" value="InterPro"/>
</dbReference>
<gene>
    <name evidence="5 6" type="primary">rpsB</name>
    <name evidence="6" type="ORF">COU24_01530</name>
</gene>
<dbReference type="GO" id="GO:0003735">
    <property type="term" value="F:structural constituent of ribosome"/>
    <property type="evidence" value="ECO:0007669"/>
    <property type="project" value="InterPro"/>
</dbReference>
<name>A0A2H0U5U0_9BACT</name>
<protein>
    <recommendedName>
        <fullName evidence="4 5">Small ribosomal subunit protein uS2</fullName>
    </recommendedName>
</protein>
<dbReference type="PANTHER" id="PTHR12534">
    <property type="entry name" value="30S RIBOSOMAL PROTEIN S2 PROKARYOTIC AND ORGANELLAR"/>
    <property type="match status" value="1"/>
</dbReference>
<dbReference type="InterPro" id="IPR023591">
    <property type="entry name" value="Ribosomal_uS2_flav_dom_sf"/>
</dbReference>
<evidence type="ECO:0000256" key="1">
    <source>
        <dbReference type="ARBA" id="ARBA00006242"/>
    </source>
</evidence>
<keyword evidence="2 5" id="KW-0689">Ribosomal protein</keyword>
<dbReference type="PRINTS" id="PR00395">
    <property type="entry name" value="RIBOSOMALS2"/>
</dbReference>
<evidence type="ECO:0000313" key="7">
    <source>
        <dbReference type="Proteomes" id="UP000229128"/>
    </source>
</evidence>
<dbReference type="GO" id="GO:0006412">
    <property type="term" value="P:translation"/>
    <property type="evidence" value="ECO:0007669"/>
    <property type="project" value="UniProtKB-UniRule"/>
</dbReference>
<evidence type="ECO:0000256" key="3">
    <source>
        <dbReference type="ARBA" id="ARBA00023274"/>
    </source>
</evidence>
<dbReference type="InterPro" id="IPR018130">
    <property type="entry name" value="Ribosomal_uS2_CS"/>
</dbReference>
<comment type="caution">
    <text evidence="6">The sequence shown here is derived from an EMBL/GenBank/DDBJ whole genome shotgun (WGS) entry which is preliminary data.</text>
</comment>
<sequence length="244" mass="27598">MSIKLPEIKEMMKAGLHFGHRTSKWNPKMGKYIFGVKNNVHIFDLEKTRKTLETALKVIEETVKKGGVVLFLGTKKQARDVIKKYAQEVEMPYVTDHWIGGAITNFVEIYKLVKKLDGLENKKEDPDYELKYTKRERALFDEEIEGLKVAVGGIRKLKKVPDLIYIFAVRDEKTAVREAKIKGVKTVGVCDTNVNPESVTYPIAANDDALKAVEMITSLVAEAVKAGKNKIQDTDDKEQGKKEK</sequence>
<dbReference type="SUPFAM" id="SSF52313">
    <property type="entry name" value="Ribosomal protein S2"/>
    <property type="match status" value="1"/>
</dbReference>